<name>A0A835Q446_VANPL</name>
<dbReference type="PROSITE" id="PS51384">
    <property type="entry name" value="FAD_FR"/>
    <property type="match status" value="1"/>
</dbReference>
<evidence type="ECO:0000313" key="9">
    <source>
        <dbReference type="Proteomes" id="UP000636800"/>
    </source>
</evidence>
<evidence type="ECO:0000256" key="3">
    <source>
        <dbReference type="ARBA" id="ARBA00022989"/>
    </source>
</evidence>
<dbReference type="InterPro" id="IPR050369">
    <property type="entry name" value="RBOH/FRE"/>
</dbReference>
<dbReference type="SFLD" id="SFLDG01168">
    <property type="entry name" value="Ferric_reductase_subgroup_(FRE"/>
    <property type="match status" value="1"/>
</dbReference>
<evidence type="ECO:0000256" key="1">
    <source>
        <dbReference type="ARBA" id="ARBA00004141"/>
    </source>
</evidence>
<dbReference type="InterPro" id="IPR013112">
    <property type="entry name" value="FAD-bd_8"/>
</dbReference>
<accession>A0A835Q446</accession>
<keyword evidence="4" id="KW-0560">Oxidoreductase</keyword>
<feature type="domain" description="FAD-binding FR-type" evidence="7">
    <location>
        <begin position="310"/>
        <end position="420"/>
    </location>
</feature>
<dbReference type="AlphaFoldDB" id="A0A835Q446"/>
<keyword evidence="3 6" id="KW-1133">Transmembrane helix</keyword>
<dbReference type="Pfam" id="PF08022">
    <property type="entry name" value="FAD_binding_8"/>
    <property type="match status" value="1"/>
</dbReference>
<keyword evidence="2 6" id="KW-0812">Transmembrane</keyword>
<feature type="transmembrane region" description="Helical" evidence="6">
    <location>
        <begin position="156"/>
        <end position="175"/>
    </location>
</feature>
<dbReference type="SUPFAM" id="SSF52343">
    <property type="entry name" value="Ferredoxin reductase-like, C-terminal NADP-linked domain"/>
    <property type="match status" value="1"/>
</dbReference>
<dbReference type="EMBL" id="JADCNL010000011">
    <property type="protein sequence ID" value="KAG0461082.1"/>
    <property type="molecule type" value="Genomic_DNA"/>
</dbReference>
<comment type="caution">
    <text evidence="8">The sequence shown here is derived from an EMBL/GenBank/DDBJ whole genome shotgun (WGS) entry which is preliminary data.</text>
</comment>
<evidence type="ECO:0000313" key="8">
    <source>
        <dbReference type="EMBL" id="KAG0461082.1"/>
    </source>
</evidence>
<feature type="transmembrane region" description="Helical" evidence="6">
    <location>
        <begin position="265"/>
        <end position="283"/>
    </location>
</feature>
<evidence type="ECO:0000256" key="4">
    <source>
        <dbReference type="ARBA" id="ARBA00023002"/>
    </source>
</evidence>
<keyword evidence="5 6" id="KW-0472">Membrane</keyword>
<keyword evidence="9" id="KW-1185">Reference proteome</keyword>
<reference evidence="8 9" key="1">
    <citation type="journal article" date="2020" name="Nat. Food">
        <title>A phased Vanilla planifolia genome enables genetic improvement of flavour and production.</title>
        <authorList>
            <person name="Hasing T."/>
            <person name="Tang H."/>
            <person name="Brym M."/>
            <person name="Khazi F."/>
            <person name="Huang T."/>
            <person name="Chambers A.H."/>
        </authorList>
    </citation>
    <scope>NUCLEOTIDE SEQUENCE [LARGE SCALE GENOMIC DNA]</scope>
    <source>
        <tissue evidence="8">Leaf</tissue>
    </source>
</reference>
<dbReference type="Proteomes" id="UP000636800">
    <property type="component" value="Chromosome 11"/>
</dbReference>
<evidence type="ECO:0000259" key="7">
    <source>
        <dbReference type="PROSITE" id="PS51384"/>
    </source>
</evidence>
<feature type="transmembrane region" description="Helical" evidence="6">
    <location>
        <begin position="49"/>
        <end position="75"/>
    </location>
</feature>
<feature type="transmembrane region" description="Helical" evidence="6">
    <location>
        <begin position="239"/>
        <end position="259"/>
    </location>
</feature>
<feature type="transmembrane region" description="Helical" evidence="6">
    <location>
        <begin position="105"/>
        <end position="128"/>
    </location>
</feature>
<dbReference type="OrthoDB" id="38125at2759"/>
<gene>
    <name evidence="8" type="ORF">HPP92_021379</name>
</gene>
<feature type="transmembrane region" description="Helical" evidence="6">
    <location>
        <begin position="195"/>
        <end position="218"/>
    </location>
</feature>
<dbReference type="PANTHER" id="PTHR11972:SF155">
    <property type="entry name" value="FERRIC REDUCTION OXIDASE 8, MITOCHONDRIAL"/>
    <property type="match status" value="1"/>
</dbReference>
<dbReference type="GO" id="GO:0005886">
    <property type="term" value="C:plasma membrane"/>
    <property type="evidence" value="ECO:0007669"/>
    <property type="project" value="TreeGrafter"/>
</dbReference>
<evidence type="ECO:0000256" key="5">
    <source>
        <dbReference type="ARBA" id="ARBA00023136"/>
    </source>
</evidence>
<organism evidence="8 9">
    <name type="scientific">Vanilla planifolia</name>
    <name type="common">Vanilla</name>
    <dbReference type="NCBI Taxonomy" id="51239"/>
    <lineage>
        <taxon>Eukaryota</taxon>
        <taxon>Viridiplantae</taxon>
        <taxon>Streptophyta</taxon>
        <taxon>Embryophyta</taxon>
        <taxon>Tracheophyta</taxon>
        <taxon>Spermatophyta</taxon>
        <taxon>Magnoliopsida</taxon>
        <taxon>Liliopsida</taxon>
        <taxon>Asparagales</taxon>
        <taxon>Orchidaceae</taxon>
        <taxon>Vanilloideae</taxon>
        <taxon>Vanilleae</taxon>
        <taxon>Vanilla</taxon>
    </lineage>
</organism>
<dbReference type="SFLD" id="SFLDS00052">
    <property type="entry name" value="Ferric_Reductase_Domain"/>
    <property type="match status" value="1"/>
</dbReference>
<dbReference type="InterPro" id="IPR039261">
    <property type="entry name" value="FNR_nucleotide-bd"/>
</dbReference>
<dbReference type="InterPro" id="IPR013121">
    <property type="entry name" value="Fe_red_NAD-bd_6"/>
</dbReference>
<dbReference type="Gene3D" id="3.40.50.80">
    <property type="entry name" value="Nucleotide-binding domain of ferredoxin-NADP reductase (FNR) module"/>
    <property type="match status" value="2"/>
</dbReference>
<sequence length="711" mass="79761">MESKRSLVMVLRLSMVAMLAVWTCIWILKPTRLWKRSWHVAEGRAGSTFIGESGLNVVVFCFPFLVAAVISYSYVSISSSDCRLREKKAHLSTGFSLPVISTSPFGVLLLGELLGMLCFVIFLLWTYYSNVSSDFKRITPSKTLHLNGMQLKMMSLGVRFGSLSEACLAVLLLPILRGMALFRVVGIQFEASVRYHIWIANGMMLFSLLHGTIIMSVWGSKSILLKEITKWQRTRRISLAGAITLVIGLTIWITALPAIRRKYFQLFYSIHNLYIVFILFFLLHAGERHFYLVFSGVMLFALDKVLRLLQSRRVVSLLSARILPCRAIELTFRKNPSLKYTPTSILFVKIPSISKFQWHPFSIISSSKMEDEKLSILVKCHGRWTNSLYDSIESMSNKASDHLGRLSVSVEGPYGPINLSYERYDRLVLVAGGSGITPFLGILQDMASRNHSRKNHTAKVHLLYVVRKLQDLNMLTPVSTLLLHHSPNESQITQLKLSIYVTQEQGSSSSSVREILGSMSQTKAFIVEQSSSKDVLPGPEGPMWRAGITGLASIVFLICILCLNRFCIHEGKKPSKDKSPSWVYDLFVICSFAIAITSCIMATVVSQWRGSADGKCTSLGKNSCATLEAKAQRMEPDYEINFGRRPNLIDVLSEEPVEAGETKVGVFVCGPYSMQESVALFCRSYSMGAMLRRNGKKKKCSFLFHSINFSL</sequence>
<feature type="transmembrane region" description="Helical" evidence="6">
    <location>
        <begin position="543"/>
        <end position="563"/>
    </location>
</feature>
<dbReference type="CDD" id="cd06186">
    <property type="entry name" value="NOX_Duox_like_FAD_NADP"/>
    <property type="match status" value="1"/>
</dbReference>
<evidence type="ECO:0000256" key="6">
    <source>
        <dbReference type="SAM" id="Phobius"/>
    </source>
</evidence>
<dbReference type="GO" id="GO:0000293">
    <property type="term" value="F:ferric-chelate reductase activity"/>
    <property type="evidence" value="ECO:0007669"/>
    <property type="project" value="TreeGrafter"/>
</dbReference>
<dbReference type="InterPro" id="IPR017938">
    <property type="entry name" value="Riboflavin_synthase-like_b-brl"/>
</dbReference>
<dbReference type="Pfam" id="PF08030">
    <property type="entry name" value="NAD_binding_6"/>
    <property type="match status" value="1"/>
</dbReference>
<dbReference type="InterPro" id="IPR017927">
    <property type="entry name" value="FAD-bd_FR_type"/>
</dbReference>
<evidence type="ECO:0000256" key="2">
    <source>
        <dbReference type="ARBA" id="ARBA00022692"/>
    </source>
</evidence>
<feature type="transmembrane region" description="Helical" evidence="6">
    <location>
        <begin position="583"/>
        <end position="608"/>
    </location>
</feature>
<dbReference type="InterPro" id="IPR013130">
    <property type="entry name" value="Fe3_Rdtase_TM_dom"/>
</dbReference>
<dbReference type="PANTHER" id="PTHR11972">
    <property type="entry name" value="NADPH OXIDASE"/>
    <property type="match status" value="1"/>
</dbReference>
<dbReference type="Pfam" id="PF01794">
    <property type="entry name" value="Ferric_reduct"/>
    <property type="match status" value="1"/>
</dbReference>
<dbReference type="SUPFAM" id="SSF63380">
    <property type="entry name" value="Riboflavin synthase domain-like"/>
    <property type="match status" value="1"/>
</dbReference>
<protein>
    <recommendedName>
        <fullName evidence="7">FAD-binding FR-type domain-containing protein</fullName>
    </recommendedName>
</protein>
<comment type="subcellular location">
    <subcellularLocation>
        <location evidence="1">Membrane</location>
        <topology evidence="1">Multi-pass membrane protein</topology>
    </subcellularLocation>
</comment>
<feature type="transmembrane region" description="Helical" evidence="6">
    <location>
        <begin position="6"/>
        <end position="28"/>
    </location>
</feature>
<proteinExistence type="predicted"/>